<name>A0ABS9EDT9_9FLAO</name>
<proteinExistence type="predicted"/>
<gene>
    <name evidence="1" type="ORF">L1I30_05150</name>
</gene>
<reference evidence="1" key="1">
    <citation type="submission" date="2022-01" db="EMBL/GenBank/DDBJ databases">
        <title>Gillisia lutea sp. nov., isolated from marine plastic residues from the Malvarosa beach (Valencia, Spain).</title>
        <authorList>
            <person name="Vidal-Verdu A."/>
            <person name="Molina-Menor E."/>
            <person name="Satari L."/>
            <person name="Pascual J."/>
            <person name="Pereto J."/>
            <person name="Porcar M."/>
        </authorList>
    </citation>
    <scope>NUCLEOTIDE SEQUENCE</scope>
    <source>
        <strain evidence="1">M10.2A</strain>
    </source>
</reference>
<dbReference type="RefSeq" id="WP_236133193.1">
    <property type="nucleotide sequence ID" value="NZ_JAKGTH010000007.1"/>
</dbReference>
<evidence type="ECO:0000313" key="1">
    <source>
        <dbReference type="EMBL" id="MCF4101042.1"/>
    </source>
</evidence>
<sequence length="322" mass="38081">MKLRKLLHYIKDRQYCYGLDFDSPEYFNPMLTGIRYEGQIEAAQEFYQDEQYKLLREHFYLYYKMEIISKLSDIQLEEEQDILGNLGIFKDSEGKRIYLNESINEIRSQYNENNWNILLSKERFYEEIFTDKCFETLVINIYGGWDVEFEKSIDGIDLNDFGLVHENILNALIDATEELELLVKILFRLKILNEELEEILNYQNQNKFKKEPISLNQSFIFSKDHNENSIPDSTKRAKCSNANSLTTNQKILLLQELGGLKSIEGENSINAQAEIISKLIDKNQDNVRDYLKKLDQPYNQQNLQMKKDIKLIKEITSKLLFN</sequence>
<dbReference type="Proteomes" id="UP001179363">
    <property type="component" value="Unassembled WGS sequence"/>
</dbReference>
<comment type="caution">
    <text evidence="1">The sequence shown here is derived from an EMBL/GenBank/DDBJ whole genome shotgun (WGS) entry which is preliminary data.</text>
</comment>
<dbReference type="EMBL" id="JAKGTH010000007">
    <property type="protein sequence ID" value="MCF4101042.1"/>
    <property type="molecule type" value="Genomic_DNA"/>
</dbReference>
<protein>
    <submittedName>
        <fullName evidence="1">Uncharacterized protein</fullName>
    </submittedName>
</protein>
<evidence type="ECO:0000313" key="2">
    <source>
        <dbReference type="Proteomes" id="UP001179363"/>
    </source>
</evidence>
<organism evidence="1 2">
    <name type="scientific">Gillisia lutea</name>
    <dbReference type="NCBI Taxonomy" id="2909668"/>
    <lineage>
        <taxon>Bacteria</taxon>
        <taxon>Pseudomonadati</taxon>
        <taxon>Bacteroidota</taxon>
        <taxon>Flavobacteriia</taxon>
        <taxon>Flavobacteriales</taxon>
        <taxon>Flavobacteriaceae</taxon>
        <taxon>Gillisia</taxon>
    </lineage>
</organism>
<keyword evidence="2" id="KW-1185">Reference proteome</keyword>
<accession>A0ABS9EDT9</accession>